<dbReference type="EMBL" id="BAAARJ010000032">
    <property type="protein sequence ID" value="GAA2638391.1"/>
    <property type="molecule type" value="Genomic_DNA"/>
</dbReference>
<keyword evidence="2" id="KW-1185">Reference proteome</keyword>
<gene>
    <name evidence="1" type="ORF">GCM10009863_64040</name>
</gene>
<accession>A0ABP6D8E2</accession>
<proteinExistence type="predicted"/>
<evidence type="ECO:0000313" key="1">
    <source>
        <dbReference type="EMBL" id="GAA2638391.1"/>
    </source>
</evidence>
<reference evidence="2" key="1">
    <citation type="journal article" date="2019" name="Int. J. Syst. Evol. Microbiol.">
        <title>The Global Catalogue of Microorganisms (GCM) 10K type strain sequencing project: providing services to taxonomists for standard genome sequencing and annotation.</title>
        <authorList>
            <consortium name="The Broad Institute Genomics Platform"/>
            <consortium name="The Broad Institute Genome Sequencing Center for Infectious Disease"/>
            <person name="Wu L."/>
            <person name="Ma J."/>
        </authorList>
    </citation>
    <scope>NUCLEOTIDE SEQUENCE [LARGE SCALE GENOMIC DNA]</scope>
    <source>
        <strain evidence="2">JCM 16373</strain>
    </source>
</reference>
<dbReference type="Proteomes" id="UP001501447">
    <property type="component" value="Unassembled WGS sequence"/>
</dbReference>
<comment type="caution">
    <text evidence="1">The sequence shown here is derived from an EMBL/GenBank/DDBJ whole genome shotgun (WGS) entry which is preliminary data.</text>
</comment>
<protein>
    <submittedName>
        <fullName evidence="1">Uncharacterized protein</fullName>
    </submittedName>
</protein>
<dbReference type="RefSeq" id="WP_344570574.1">
    <property type="nucleotide sequence ID" value="NZ_BAAARJ010000032.1"/>
</dbReference>
<evidence type="ECO:0000313" key="2">
    <source>
        <dbReference type="Proteomes" id="UP001501447"/>
    </source>
</evidence>
<name>A0ABP6D8E2_9ACTN</name>
<sequence length="73" mass="8439">MGIDMTPLVHKFQADYPGLSTETARICVEHLLELCIRYGRSRGTTAFRRVVDTAARECRPWAIELTDHYGWKK</sequence>
<organism evidence="1 2">
    <name type="scientific">Streptomyces axinellae</name>
    <dbReference type="NCBI Taxonomy" id="552788"/>
    <lineage>
        <taxon>Bacteria</taxon>
        <taxon>Bacillati</taxon>
        <taxon>Actinomycetota</taxon>
        <taxon>Actinomycetes</taxon>
        <taxon>Kitasatosporales</taxon>
        <taxon>Streptomycetaceae</taxon>
        <taxon>Streptomyces</taxon>
    </lineage>
</organism>